<accession>A0A401RZK7</accession>
<proteinExistence type="inferred from homology"/>
<evidence type="ECO:0000313" key="7">
    <source>
        <dbReference type="Proteomes" id="UP000287033"/>
    </source>
</evidence>
<dbReference type="OMA" id="PREDYQP"/>
<keyword evidence="4" id="KW-0206">Cytoskeleton</keyword>
<evidence type="ECO:0000256" key="2">
    <source>
        <dbReference type="ARBA" id="ARBA00005728"/>
    </source>
</evidence>
<evidence type="ECO:0000256" key="4">
    <source>
        <dbReference type="ARBA" id="ARBA00023212"/>
    </source>
</evidence>
<dbReference type="GO" id="GO:0030705">
    <property type="term" value="P:cytoskeleton-dependent intracellular transport"/>
    <property type="evidence" value="ECO:0007669"/>
    <property type="project" value="TreeGrafter"/>
</dbReference>
<feature type="compositionally biased region" description="Polar residues" evidence="5">
    <location>
        <begin position="238"/>
        <end position="248"/>
    </location>
</feature>
<dbReference type="PANTHER" id="PTHR14759">
    <property type="entry name" value="STOP PROTEIN"/>
    <property type="match status" value="1"/>
</dbReference>
<gene>
    <name evidence="6" type="ORF">chiPu_0001988</name>
</gene>
<keyword evidence="3" id="KW-0963">Cytoplasm</keyword>
<comment type="similarity">
    <text evidence="2">Belongs to the STOP family.</text>
</comment>
<evidence type="ECO:0000256" key="3">
    <source>
        <dbReference type="ARBA" id="ARBA00022490"/>
    </source>
</evidence>
<keyword evidence="7" id="KW-1185">Reference proteome</keyword>
<dbReference type="GO" id="GO:0005801">
    <property type="term" value="C:cis-Golgi network"/>
    <property type="evidence" value="ECO:0007669"/>
    <property type="project" value="TreeGrafter"/>
</dbReference>
<dbReference type="GO" id="GO:0005516">
    <property type="term" value="F:calmodulin binding"/>
    <property type="evidence" value="ECO:0007669"/>
    <property type="project" value="InterPro"/>
</dbReference>
<name>A0A401RZK7_CHIPU</name>
<dbReference type="OrthoDB" id="9632339at2759"/>
<evidence type="ECO:0000256" key="1">
    <source>
        <dbReference type="ARBA" id="ARBA00004245"/>
    </source>
</evidence>
<organism evidence="6 7">
    <name type="scientific">Chiloscyllium punctatum</name>
    <name type="common">Brownbanded bambooshark</name>
    <name type="synonym">Hemiscyllium punctatum</name>
    <dbReference type="NCBI Taxonomy" id="137246"/>
    <lineage>
        <taxon>Eukaryota</taxon>
        <taxon>Metazoa</taxon>
        <taxon>Chordata</taxon>
        <taxon>Craniata</taxon>
        <taxon>Vertebrata</taxon>
        <taxon>Chondrichthyes</taxon>
        <taxon>Elasmobranchii</taxon>
        <taxon>Galeomorphii</taxon>
        <taxon>Galeoidea</taxon>
        <taxon>Orectolobiformes</taxon>
        <taxon>Hemiscylliidae</taxon>
        <taxon>Chiloscyllium</taxon>
    </lineage>
</organism>
<dbReference type="GO" id="GO:0000226">
    <property type="term" value="P:microtubule cytoskeleton organization"/>
    <property type="evidence" value="ECO:0007669"/>
    <property type="project" value="InterPro"/>
</dbReference>
<comment type="subcellular location">
    <subcellularLocation>
        <location evidence="1">Cytoplasm</location>
        <location evidence="1">Cytoskeleton</location>
    </subcellularLocation>
</comment>
<dbReference type="Proteomes" id="UP000287033">
    <property type="component" value="Unassembled WGS sequence"/>
</dbReference>
<dbReference type="EMBL" id="BEZZ01000034">
    <property type="protein sequence ID" value="GCC23591.1"/>
    <property type="molecule type" value="Genomic_DNA"/>
</dbReference>
<feature type="compositionally biased region" description="Basic and acidic residues" evidence="5">
    <location>
        <begin position="162"/>
        <end position="173"/>
    </location>
</feature>
<reference evidence="6 7" key="1">
    <citation type="journal article" date="2018" name="Nat. Ecol. Evol.">
        <title>Shark genomes provide insights into elasmobranch evolution and the origin of vertebrates.</title>
        <authorList>
            <person name="Hara Y"/>
            <person name="Yamaguchi K"/>
            <person name="Onimaru K"/>
            <person name="Kadota M"/>
            <person name="Koyanagi M"/>
            <person name="Keeley SD"/>
            <person name="Tatsumi K"/>
            <person name="Tanaka K"/>
            <person name="Motone F"/>
            <person name="Kageyama Y"/>
            <person name="Nozu R"/>
            <person name="Adachi N"/>
            <person name="Nishimura O"/>
            <person name="Nakagawa R"/>
            <person name="Tanegashima C"/>
            <person name="Kiyatake I"/>
            <person name="Matsumoto R"/>
            <person name="Murakumo K"/>
            <person name="Nishida K"/>
            <person name="Terakita A"/>
            <person name="Kuratani S"/>
            <person name="Sato K"/>
            <person name="Hyodo S Kuraku.S."/>
        </authorList>
    </citation>
    <scope>NUCLEOTIDE SEQUENCE [LARGE SCALE GENOMIC DNA]</scope>
</reference>
<evidence type="ECO:0000256" key="5">
    <source>
        <dbReference type="SAM" id="MobiDB-lite"/>
    </source>
</evidence>
<dbReference type="STRING" id="137246.A0A401RZK7"/>
<dbReference type="InterPro" id="IPR007882">
    <property type="entry name" value="MAP6"/>
</dbReference>
<feature type="region of interest" description="Disordered" evidence="5">
    <location>
        <begin position="238"/>
        <end position="275"/>
    </location>
</feature>
<sequence>MAWPCISRVCCLSRFWSQLDKSDLSVPLTVQNYSEVIEQEVRSVAQQVPPDSALPSNPPEPRGTPADVQESVSKHDFRSWKVRKEASCKPRREYQPSEVPFSSDTQYKLDFKAWPIPKKENYPWLKAGQEQRAMPNSVSAHTLHPSGPATDKQQRGTKLQNHPREPVHRHTTEEQIRPAVKTTSYRQEFQAWTGVKVVKPVKIRQVYTPPGDKIVLESSYRAAFTEEAFRRIEPLQVTSSKSQHQIASVTEADDTTKTESSEPVVKTKLSPSSNSSAVFQSHSRVLNI</sequence>
<evidence type="ECO:0000313" key="6">
    <source>
        <dbReference type="EMBL" id="GCC23591.1"/>
    </source>
</evidence>
<dbReference type="GO" id="GO:0005874">
    <property type="term" value="C:microtubule"/>
    <property type="evidence" value="ECO:0007669"/>
    <property type="project" value="InterPro"/>
</dbReference>
<comment type="caution">
    <text evidence="6">The sequence shown here is derived from an EMBL/GenBank/DDBJ whole genome shotgun (WGS) entry which is preliminary data.</text>
</comment>
<protein>
    <submittedName>
        <fullName evidence="6">Uncharacterized protein</fullName>
    </submittedName>
</protein>
<feature type="region of interest" description="Disordered" evidence="5">
    <location>
        <begin position="135"/>
        <end position="173"/>
    </location>
</feature>
<dbReference type="GO" id="GO:0008017">
    <property type="term" value="F:microtubule binding"/>
    <property type="evidence" value="ECO:0007669"/>
    <property type="project" value="InterPro"/>
</dbReference>
<dbReference type="AlphaFoldDB" id="A0A401RZK7"/>
<dbReference type="GO" id="GO:0070507">
    <property type="term" value="P:regulation of microtubule cytoskeleton organization"/>
    <property type="evidence" value="ECO:0007669"/>
    <property type="project" value="TreeGrafter"/>
</dbReference>
<dbReference type="GO" id="GO:0005798">
    <property type="term" value="C:Golgi-associated vesicle"/>
    <property type="evidence" value="ECO:0007669"/>
    <property type="project" value="TreeGrafter"/>
</dbReference>
<dbReference type="PANTHER" id="PTHR14759:SF36">
    <property type="entry name" value="PROTEIN CBG28115"/>
    <property type="match status" value="1"/>
</dbReference>
<feature type="region of interest" description="Disordered" evidence="5">
    <location>
        <begin position="42"/>
        <end position="76"/>
    </location>
</feature>